<reference evidence="2" key="1">
    <citation type="submission" date="2021-02" db="EMBL/GenBank/DDBJ databases">
        <authorList>
            <person name="Nowell W R."/>
        </authorList>
    </citation>
    <scope>NUCLEOTIDE SEQUENCE</scope>
</reference>
<dbReference type="AlphaFoldDB" id="A0A819IR70"/>
<evidence type="ECO:0000256" key="1">
    <source>
        <dbReference type="SAM" id="MobiDB-lite"/>
    </source>
</evidence>
<feature type="region of interest" description="Disordered" evidence="1">
    <location>
        <begin position="1"/>
        <end position="177"/>
    </location>
</feature>
<feature type="compositionally biased region" description="Basic and acidic residues" evidence="1">
    <location>
        <begin position="38"/>
        <end position="72"/>
    </location>
</feature>
<evidence type="ECO:0000313" key="2">
    <source>
        <dbReference type="EMBL" id="CAF3915979.1"/>
    </source>
</evidence>
<accession>A0A819IR70</accession>
<name>A0A819IR70_9BILA</name>
<proteinExistence type="predicted"/>
<sequence>MVLRPRPGAKKPGTNPENKPDEKQVIETGQVKNEVEEEGKKKEENKQDIGGRMKQVVKEKKKEKEKEKERPKSPGTNPENKSDQEQQTKTGQVKIKEVEEKKKENEKEQPKPSDAIPKNVSGQEQESEEEEDDDEEGEDYEEYDDEEEDDEEYDEETEKSYNLRTRKETHVQTPKVDSTNLVKGKTKNNEASSSIHNRPSRYRSLPIAVKPKSVCATTTDSTAGLIEPAKVQEQIEKRINYYMEDQRAVAIRYLYNKEKQLDINDLLTRLDELSAQPGSGKLLRALYKRHSPQPPFLTTRDFEDGSLKYQVQNNLAVYAVTICIPDWLYDCMREHPKLCKKKVLLKPSFDDKELLVHLCGKIGESTDFTQRESHYKNTERTGQLGPIFCYLRQKAKESEPNPFMDWVKVWPILSGKGLEDVDRNIMENKLIKMETLCSFLLGPAGNSGYNFIGRFTKATLEEMQESAKRLNKHNEGSTDDESGGRVLRKKIVQAKRKQTLSATSIGPNGLPITEQEILNQKMLEGLKVLKIREDKVERDGIHQRTATRWNRVSPAHIAEINAFVDRVELKEKPGYMPPEMVELTTGPIQYGWKAKCLQCERFYSVTKCKQKHLGRRLTQGSDKGIILNCVWRLED</sequence>
<gene>
    <name evidence="2" type="ORF">OKA104_LOCUS24990</name>
</gene>
<dbReference type="EMBL" id="CAJOAY010002054">
    <property type="protein sequence ID" value="CAF3915979.1"/>
    <property type="molecule type" value="Genomic_DNA"/>
</dbReference>
<evidence type="ECO:0000313" key="3">
    <source>
        <dbReference type="Proteomes" id="UP000663881"/>
    </source>
</evidence>
<feature type="compositionally biased region" description="Acidic residues" evidence="1">
    <location>
        <begin position="125"/>
        <end position="157"/>
    </location>
</feature>
<feature type="compositionally biased region" description="Basic and acidic residues" evidence="1">
    <location>
        <begin position="158"/>
        <end position="170"/>
    </location>
</feature>
<dbReference type="Proteomes" id="UP000663881">
    <property type="component" value="Unassembled WGS sequence"/>
</dbReference>
<protein>
    <submittedName>
        <fullName evidence="2">Uncharacterized protein</fullName>
    </submittedName>
</protein>
<comment type="caution">
    <text evidence="2">The sequence shown here is derived from an EMBL/GenBank/DDBJ whole genome shotgun (WGS) entry which is preliminary data.</text>
</comment>
<feature type="compositionally biased region" description="Basic and acidic residues" evidence="1">
    <location>
        <begin position="94"/>
        <end position="111"/>
    </location>
</feature>
<organism evidence="2 3">
    <name type="scientific">Adineta steineri</name>
    <dbReference type="NCBI Taxonomy" id="433720"/>
    <lineage>
        <taxon>Eukaryota</taxon>
        <taxon>Metazoa</taxon>
        <taxon>Spiralia</taxon>
        <taxon>Gnathifera</taxon>
        <taxon>Rotifera</taxon>
        <taxon>Eurotatoria</taxon>
        <taxon>Bdelloidea</taxon>
        <taxon>Adinetida</taxon>
        <taxon>Adinetidae</taxon>
        <taxon>Adineta</taxon>
    </lineage>
</organism>